<comment type="caution">
    <text evidence="2">The sequence shown here is derived from an EMBL/GenBank/DDBJ whole genome shotgun (WGS) entry which is preliminary data.</text>
</comment>
<dbReference type="SUPFAM" id="SSF50129">
    <property type="entry name" value="GroES-like"/>
    <property type="match status" value="1"/>
</dbReference>
<evidence type="ECO:0000313" key="2">
    <source>
        <dbReference type="EMBL" id="MBW7454957.1"/>
    </source>
</evidence>
<dbReference type="InterPro" id="IPR020843">
    <property type="entry name" value="ER"/>
</dbReference>
<feature type="domain" description="Enoyl reductase (ER)" evidence="1">
    <location>
        <begin position="10"/>
        <end position="318"/>
    </location>
</feature>
<dbReference type="Gene3D" id="3.40.50.720">
    <property type="entry name" value="NAD(P)-binding Rossmann-like Domain"/>
    <property type="match status" value="1"/>
</dbReference>
<protein>
    <submittedName>
        <fullName evidence="2">Zinc-binding dehydrogenase</fullName>
    </submittedName>
</protein>
<name>A0ABS7C224_9BACL</name>
<dbReference type="RefSeq" id="WP_210039525.1">
    <property type="nucleotide sequence ID" value="NZ_JBHLVU010000005.1"/>
</dbReference>
<dbReference type="InterPro" id="IPR013154">
    <property type="entry name" value="ADH-like_N"/>
</dbReference>
<sequence>MKAMVVTQYGGPDVFSESETPDLHPGPGQVSIDVTHSAVGLIDSFLRRGTIPIFSPPYVPGLEVAGTIRELGEGVTDFRIGEPVVTLSLMSLGGYATVTVADSALTISLDGFKIDPALAVSALPNAVTAYLSLTKVAHIQKGENVLIHGAIGGLASAYPAVARSLGASRIVGTVRTASKLEAARELDYDDVVLAEDFPSAIADEQFNIVVDPVGGDMLASSLDLMAPLGRALLVGNASEHAVDISSNTLWLKNIGVQGFNVGGYLSGNPSAGRPAAKAVLQLLEEGKIDFPVTLLPLQNASEAHRRMDAKEIIGRIVLRNEF</sequence>
<accession>A0ABS7C224</accession>
<dbReference type="Proteomes" id="UP001519887">
    <property type="component" value="Unassembled WGS sequence"/>
</dbReference>
<keyword evidence="3" id="KW-1185">Reference proteome</keyword>
<evidence type="ECO:0000313" key="3">
    <source>
        <dbReference type="Proteomes" id="UP001519887"/>
    </source>
</evidence>
<evidence type="ECO:0000259" key="1">
    <source>
        <dbReference type="SMART" id="SM00829"/>
    </source>
</evidence>
<gene>
    <name evidence="2" type="ORF">K0U00_13020</name>
</gene>
<dbReference type="SUPFAM" id="SSF51735">
    <property type="entry name" value="NAD(P)-binding Rossmann-fold domains"/>
    <property type="match status" value="1"/>
</dbReference>
<proteinExistence type="predicted"/>
<dbReference type="PANTHER" id="PTHR43677:SF4">
    <property type="entry name" value="QUINONE OXIDOREDUCTASE-LIKE PROTEIN 2"/>
    <property type="match status" value="1"/>
</dbReference>
<dbReference type="Pfam" id="PF00107">
    <property type="entry name" value="ADH_zinc_N"/>
    <property type="match status" value="1"/>
</dbReference>
<dbReference type="SMART" id="SM00829">
    <property type="entry name" value="PKS_ER"/>
    <property type="match status" value="1"/>
</dbReference>
<dbReference type="InterPro" id="IPR013149">
    <property type="entry name" value="ADH-like_C"/>
</dbReference>
<dbReference type="InterPro" id="IPR011032">
    <property type="entry name" value="GroES-like_sf"/>
</dbReference>
<dbReference type="Gene3D" id="3.90.180.10">
    <property type="entry name" value="Medium-chain alcohol dehydrogenases, catalytic domain"/>
    <property type="match status" value="1"/>
</dbReference>
<dbReference type="EMBL" id="JAHZIK010000280">
    <property type="protein sequence ID" value="MBW7454957.1"/>
    <property type="molecule type" value="Genomic_DNA"/>
</dbReference>
<dbReference type="InterPro" id="IPR051397">
    <property type="entry name" value="Zn-ADH-like_protein"/>
</dbReference>
<organism evidence="2 3">
    <name type="scientific">Paenibacillus sepulcri</name>
    <dbReference type="NCBI Taxonomy" id="359917"/>
    <lineage>
        <taxon>Bacteria</taxon>
        <taxon>Bacillati</taxon>
        <taxon>Bacillota</taxon>
        <taxon>Bacilli</taxon>
        <taxon>Bacillales</taxon>
        <taxon>Paenibacillaceae</taxon>
        <taxon>Paenibacillus</taxon>
    </lineage>
</organism>
<reference evidence="2 3" key="1">
    <citation type="submission" date="2021-07" db="EMBL/GenBank/DDBJ databases">
        <title>Paenibacillus radiodurans sp. nov., isolated from the southeastern edge of Tengger Desert.</title>
        <authorList>
            <person name="Zhang G."/>
        </authorList>
    </citation>
    <scope>NUCLEOTIDE SEQUENCE [LARGE SCALE GENOMIC DNA]</scope>
    <source>
        <strain evidence="2 3">CCM 7311</strain>
    </source>
</reference>
<dbReference type="InterPro" id="IPR036291">
    <property type="entry name" value="NAD(P)-bd_dom_sf"/>
</dbReference>
<dbReference type="PANTHER" id="PTHR43677">
    <property type="entry name" value="SHORT-CHAIN DEHYDROGENASE/REDUCTASE"/>
    <property type="match status" value="1"/>
</dbReference>
<dbReference type="Pfam" id="PF08240">
    <property type="entry name" value="ADH_N"/>
    <property type="match status" value="1"/>
</dbReference>